<evidence type="ECO:0000313" key="2">
    <source>
        <dbReference type="EMBL" id="GBM05622.1"/>
    </source>
</evidence>
<evidence type="ECO:0000313" key="3">
    <source>
        <dbReference type="Proteomes" id="UP000499080"/>
    </source>
</evidence>
<comment type="caution">
    <text evidence="2">The sequence shown here is derived from an EMBL/GenBank/DDBJ whole genome shotgun (WGS) entry which is preliminary data.</text>
</comment>
<evidence type="ECO:0000256" key="1">
    <source>
        <dbReference type="SAM" id="MobiDB-lite"/>
    </source>
</evidence>
<feature type="region of interest" description="Disordered" evidence="1">
    <location>
        <begin position="56"/>
        <end position="88"/>
    </location>
</feature>
<sequence>MDWGKVSASGLEGSRFPTRFLLTASVWGWCMLNLTPRKKHPSTGVARKYEEGVLNQVSPSSSDIGSKLRGPSQNSPCEASKRVFSKTE</sequence>
<dbReference type="AlphaFoldDB" id="A0A4Y2CMI0"/>
<protein>
    <submittedName>
        <fullName evidence="2">Uncharacterized protein</fullName>
    </submittedName>
</protein>
<dbReference type="EMBL" id="BGPR01000216">
    <property type="protein sequence ID" value="GBM05622.1"/>
    <property type="molecule type" value="Genomic_DNA"/>
</dbReference>
<dbReference type="Proteomes" id="UP000499080">
    <property type="component" value="Unassembled WGS sequence"/>
</dbReference>
<keyword evidence="3" id="KW-1185">Reference proteome</keyword>
<organism evidence="2 3">
    <name type="scientific">Araneus ventricosus</name>
    <name type="common">Orbweaver spider</name>
    <name type="synonym">Epeira ventricosa</name>
    <dbReference type="NCBI Taxonomy" id="182803"/>
    <lineage>
        <taxon>Eukaryota</taxon>
        <taxon>Metazoa</taxon>
        <taxon>Ecdysozoa</taxon>
        <taxon>Arthropoda</taxon>
        <taxon>Chelicerata</taxon>
        <taxon>Arachnida</taxon>
        <taxon>Araneae</taxon>
        <taxon>Araneomorphae</taxon>
        <taxon>Entelegynae</taxon>
        <taxon>Araneoidea</taxon>
        <taxon>Araneidae</taxon>
        <taxon>Araneus</taxon>
    </lineage>
</organism>
<gene>
    <name evidence="2" type="ORF">AVEN_202254_1</name>
</gene>
<feature type="compositionally biased region" description="Basic and acidic residues" evidence="1">
    <location>
        <begin position="79"/>
        <end position="88"/>
    </location>
</feature>
<reference evidence="2 3" key="1">
    <citation type="journal article" date="2019" name="Sci. Rep.">
        <title>Orb-weaving spider Araneus ventricosus genome elucidates the spidroin gene catalogue.</title>
        <authorList>
            <person name="Kono N."/>
            <person name="Nakamura H."/>
            <person name="Ohtoshi R."/>
            <person name="Moran D.A.P."/>
            <person name="Shinohara A."/>
            <person name="Yoshida Y."/>
            <person name="Fujiwara M."/>
            <person name="Mori M."/>
            <person name="Tomita M."/>
            <person name="Arakawa K."/>
        </authorList>
    </citation>
    <scope>NUCLEOTIDE SEQUENCE [LARGE SCALE GENOMIC DNA]</scope>
</reference>
<proteinExistence type="predicted"/>
<name>A0A4Y2CMI0_ARAVE</name>
<accession>A0A4Y2CMI0</accession>